<evidence type="ECO:0000259" key="1">
    <source>
        <dbReference type="Pfam" id="PF01738"/>
    </source>
</evidence>
<protein>
    <submittedName>
        <fullName evidence="2">Carboxymethylenebutenolidase</fullName>
    </submittedName>
</protein>
<feature type="domain" description="Dienelactone hydrolase" evidence="1">
    <location>
        <begin position="70"/>
        <end position="280"/>
    </location>
</feature>
<dbReference type="InterPro" id="IPR051049">
    <property type="entry name" value="Dienelactone_hydrolase-like"/>
</dbReference>
<dbReference type="SUPFAM" id="SSF53474">
    <property type="entry name" value="alpha/beta-Hydrolases"/>
    <property type="match status" value="1"/>
</dbReference>
<accession>G9C9D9</accession>
<dbReference type="PANTHER" id="PTHR46623">
    <property type="entry name" value="CARBOXYMETHYLENEBUTENOLIDASE-RELATED"/>
    <property type="match status" value="1"/>
</dbReference>
<name>G9C9D9_COMTE</name>
<dbReference type="AlphaFoldDB" id="G9C9D9"/>
<reference evidence="2" key="2">
    <citation type="journal article" date="2012" name="Appl. Environ. Microbiol.">
        <title>Role of IncP-1beta Plasmids pWDL7::rfp and pNB8c in Chloroaniline Catabolism as Determined by Genomic and Functional Analyses.</title>
        <authorList>
            <person name="Krol J.E."/>
            <person name="Penrod J.T."/>
            <person name="McCaslin H."/>
            <person name="Rogers L.M."/>
            <person name="Yano H."/>
            <person name="Stancik A.D."/>
            <person name="Dejonghe W."/>
            <person name="Brown C.J."/>
            <person name="Parales R.E."/>
            <person name="Wuertz S."/>
            <person name="Top E.M."/>
        </authorList>
    </citation>
    <scope>NUCLEOTIDE SEQUENCE</scope>
    <source>
        <strain evidence="2">TB30</strain>
        <plasmid evidence="2">pTB30</plasmid>
    </source>
</reference>
<geneLocation type="plasmid" evidence="2">
    <name>pTB30</name>
</geneLocation>
<reference evidence="2" key="1">
    <citation type="journal article" date="2002" name="FEMS Microbiol. Ecol.">
        <title>Diversity of 3-chloroaniline and 3,4-dichloroaniline degrading bacteria isolated from three different soils and involvement of their plasmids in chloroaniline degradation.</title>
        <authorList>
            <person name="Dejonghe W."/>
            <person name="Goris J."/>
            <person name="Dierickx A."/>
            <person name="De Dobbeleer V."/>
            <person name="Crul K."/>
            <person name="De Vos P."/>
            <person name="Verstraete W."/>
            <person name="Top E.M."/>
        </authorList>
    </citation>
    <scope>NUCLEOTIDE SEQUENCE</scope>
    <source>
        <strain evidence="2">TB30</strain>
        <plasmid evidence="2">pTB30</plasmid>
    </source>
</reference>
<dbReference type="InterPro" id="IPR002925">
    <property type="entry name" value="Dienelactn_hydro"/>
</dbReference>
<dbReference type="PANTHER" id="PTHR46623:SF6">
    <property type="entry name" value="ALPHA_BETA-HYDROLASES SUPERFAMILY PROTEIN"/>
    <property type="match status" value="1"/>
</dbReference>
<proteinExistence type="predicted"/>
<sequence length="283" mass="31125">MRTGRSAFAGRRLGYDRYTVQGIRSRSPARCRAWCRARLGQDQLLFAETMKNFNFEMKTSHGAMGGYISSGSPEKQQGVVLLPEIFGINNAMRLAADQFAREGFVVLAPDIFSQIEPGVELTYSESDREIAISLWQRMDDQVALHDARVAVEALASDPRCDGSVSVLGFCLGGKYALQLSAIGGIDSSVSFYPVKVQDYQADLAALKCPTQVHIGDSDAHIPAEVQEILMRALSIPPGLHEFFTYEKAGHGFFNSVRSFGFAPEAAKLALSRSVEFLRRHHSA</sequence>
<organism evidence="2">
    <name type="scientific">Comamonas testosteroni</name>
    <name type="common">Pseudomonas testosteroni</name>
    <dbReference type="NCBI Taxonomy" id="285"/>
    <lineage>
        <taxon>Bacteria</taxon>
        <taxon>Pseudomonadati</taxon>
        <taxon>Pseudomonadota</taxon>
        <taxon>Betaproteobacteria</taxon>
        <taxon>Burkholderiales</taxon>
        <taxon>Comamonadaceae</taxon>
        <taxon>Comamonas</taxon>
    </lineage>
</organism>
<dbReference type="Gene3D" id="3.40.50.1820">
    <property type="entry name" value="alpha/beta hydrolase"/>
    <property type="match status" value="1"/>
</dbReference>
<dbReference type="EMBL" id="JF274987">
    <property type="protein sequence ID" value="AEX00404.1"/>
    <property type="molecule type" value="Genomic_DNA"/>
</dbReference>
<dbReference type="InterPro" id="IPR029058">
    <property type="entry name" value="AB_hydrolase_fold"/>
</dbReference>
<dbReference type="GO" id="GO:0016787">
    <property type="term" value="F:hydrolase activity"/>
    <property type="evidence" value="ECO:0007669"/>
    <property type="project" value="InterPro"/>
</dbReference>
<evidence type="ECO:0000313" key="2">
    <source>
        <dbReference type="EMBL" id="AEX00404.1"/>
    </source>
</evidence>
<dbReference type="Pfam" id="PF01738">
    <property type="entry name" value="DLH"/>
    <property type="match status" value="1"/>
</dbReference>
<keyword evidence="2" id="KW-0614">Plasmid</keyword>